<dbReference type="EMBL" id="KN824390">
    <property type="protein sequence ID" value="KIM21191.1"/>
    <property type="molecule type" value="Genomic_DNA"/>
</dbReference>
<evidence type="ECO:0000256" key="4">
    <source>
        <dbReference type="SAM" id="MobiDB-lite"/>
    </source>
</evidence>
<dbReference type="HOGENOM" id="CLU_333989_0_0_1"/>
<reference evidence="7" key="2">
    <citation type="submission" date="2015-01" db="EMBL/GenBank/DDBJ databases">
        <title>Evolutionary Origins and Diversification of the Mycorrhizal Mutualists.</title>
        <authorList>
            <consortium name="DOE Joint Genome Institute"/>
            <consortium name="Mycorrhizal Genomics Consortium"/>
            <person name="Kohler A."/>
            <person name="Kuo A."/>
            <person name="Nagy L.G."/>
            <person name="Floudas D."/>
            <person name="Copeland A."/>
            <person name="Barry K.W."/>
            <person name="Cichocki N."/>
            <person name="Veneault-Fourrey C."/>
            <person name="LaButti K."/>
            <person name="Lindquist E.A."/>
            <person name="Lipzen A."/>
            <person name="Lundell T."/>
            <person name="Morin E."/>
            <person name="Murat C."/>
            <person name="Riley R."/>
            <person name="Ohm R."/>
            <person name="Sun H."/>
            <person name="Tunlid A."/>
            <person name="Henrissat B."/>
            <person name="Grigoriev I.V."/>
            <person name="Hibbett D.S."/>
            <person name="Martin F."/>
        </authorList>
    </citation>
    <scope>NUCLEOTIDE SEQUENCE [LARGE SCALE GENOMIC DNA]</scope>
    <source>
        <strain evidence="7">MAFF 305830</strain>
    </source>
</reference>
<feature type="compositionally biased region" description="Basic and acidic residues" evidence="4">
    <location>
        <begin position="492"/>
        <end position="502"/>
    </location>
</feature>
<dbReference type="GO" id="GO:0005938">
    <property type="term" value="C:cell cortex"/>
    <property type="evidence" value="ECO:0007669"/>
    <property type="project" value="TreeGrafter"/>
</dbReference>
<accession>A0A0C3APP0</accession>
<evidence type="ECO:0000313" key="7">
    <source>
        <dbReference type="Proteomes" id="UP000054097"/>
    </source>
</evidence>
<evidence type="ECO:0000256" key="1">
    <source>
        <dbReference type="ARBA" id="ARBA00004245"/>
    </source>
</evidence>
<dbReference type="SUPFAM" id="SSF143575">
    <property type="entry name" value="GAS2 domain-like"/>
    <property type="match status" value="1"/>
</dbReference>
<feature type="compositionally biased region" description="Polar residues" evidence="4">
    <location>
        <begin position="358"/>
        <end position="374"/>
    </location>
</feature>
<organism evidence="6 7">
    <name type="scientific">Serendipita vermifera MAFF 305830</name>
    <dbReference type="NCBI Taxonomy" id="933852"/>
    <lineage>
        <taxon>Eukaryota</taxon>
        <taxon>Fungi</taxon>
        <taxon>Dikarya</taxon>
        <taxon>Basidiomycota</taxon>
        <taxon>Agaricomycotina</taxon>
        <taxon>Agaricomycetes</taxon>
        <taxon>Sebacinales</taxon>
        <taxon>Serendipitaceae</taxon>
        <taxon>Serendipita</taxon>
    </lineage>
</organism>
<dbReference type="GO" id="GO:0043332">
    <property type="term" value="C:mating projection tip"/>
    <property type="evidence" value="ECO:0007669"/>
    <property type="project" value="TreeGrafter"/>
</dbReference>
<dbReference type="Pfam" id="PF08580">
    <property type="entry name" value="KAR9"/>
    <property type="match status" value="1"/>
</dbReference>
<feature type="compositionally biased region" description="Low complexity" evidence="4">
    <location>
        <begin position="432"/>
        <end position="463"/>
    </location>
</feature>
<dbReference type="PROSITE" id="PS51460">
    <property type="entry name" value="GAR"/>
    <property type="match status" value="1"/>
</dbReference>
<feature type="compositionally biased region" description="Polar residues" evidence="4">
    <location>
        <begin position="714"/>
        <end position="741"/>
    </location>
</feature>
<feature type="compositionally biased region" description="Polar residues" evidence="4">
    <location>
        <begin position="591"/>
        <end position="606"/>
    </location>
</feature>
<name>A0A0C3APP0_SERVB</name>
<feature type="region of interest" description="Disordered" evidence="4">
    <location>
        <begin position="344"/>
        <end position="782"/>
    </location>
</feature>
<feature type="compositionally biased region" description="Polar residues" evidence="4">
    <location>
        <begin position="659"/>
        <end position="671"/>
    </location>
</feature>
<keyword evidence="7" id="KW-1185">Reference proteome</keyword>
<dbReference type="STRING" id="933852.A0A0C3APP0"/>
<sequence>MTAVLPSASRASLSSLDAQNGRLLFHESNISLASQNSLSPNEEDMTITVKGKGSLEANRGIDELQLLAVSSQITEVGYSISDVQTRIFEIQELRHRTEAQSASGTTPAETNGGSTNNIDQALINLDERLEAISSSVNSIDAILAPLHNASSKTPTTASSQTPTQQSTFSNDSTAALLRKHAAMLQEWDSVQEEAETLKGELREDKWLAVFRTVGEQAEAMMVSLEKAISHCQEFIWQVSRNRKALTEDGQSAISSGSFSADKPINYEMFQSLQSSYDAKKRYYMPATTKVLSILDRSVRDRVTKNGECLRRHAEARARWKNLRERINRIDSEMESVRLFFVNKDKEQEREPSEAGSALSRQTSKSNFTSKSNYLSTPSTRASGSASRSRASSSTGTPSAFSRSMSPLKRLASKVTASVRSSTGGSTGRETPSMNSSSVSVASSAKHSSLAPSPLLSQSSNGTGPPRPPPRNPNRPTGNRIAVSSPGIPDPAEVGKDKKKRESLFPFLSKPPPPSALGRSTNRAPSRSSMSGGDTSSSAASKPKWTSSTKIQYDDNLPPPPASQNATIRASPSRPSIVDQVFRPLSPPEGGRSTSRADSRPGTSQGRYTARHSLDQSISGAPRVPSRAPSRSGARTPSGHYGTSPRTRPTTPSHIPAPVSYTNGARSPSRAASESDYEPEIPTTLMQRAFTPSFASEGPKRRRPSESLIPVPKLNVTSNSRPGTALSMSYSHRSGSPAQSDGTGRKSPRESPSAWKTKDSPSNPFTKDSSSPGRAGARSQTPEAMLRSRALHLPLYMDGNTPGGATTTPGSKARGNAPSSFKGEPKTLVFGPGPSNNNNASNGPISPGQRPSSRSASRNASYGFGRMTPSLDGPLQPYVPVKTDELDVEVANVVNGMAHGFLFERVDPPRKGPARPGEEIKAQYAISNVLGRKVISCRLVTITRSGTQSKKVMCRVGGGWLELQMYILNRQAGLS</sequence>
<keyword evidence="3" id="KW-0206">Cytoskeleton</keyword>
<dbReference type="InterPro" id="IPR036534">
    <property type="entry name" value="GAR_dom_sf"/>
</dbReference>
<feature type="domain" description="GAR" evidence="5">
    <location>
        <begin position="880"/>
        <end position="973"/>
    </location>
</feature>
<dbReference type="GO" id="GO:0030473">
    <property type="term" value="P:nuclear migration along microtubule"/>
    <property type="evidence" value="ECO:0007669"/>
    <property type="project" value="TreeGrafter"/>
</dbReference>
<feature type="compositionally biased region" description="Low complexity" evidence="4">
    <location>
        <begin position="830"/>
        <end position="860"/>
    </location>
</feature>
<dbReference type="AlphaFoldDB" id="A0A0C3APP0"/>
<feature type="compositionally biased region" description="Low complexity" evidence="4">
    <location>
        <begin position="525"/>
        <end position="540"/>
    </location>
</feature>
<dbReference type="PANTHER" id="PTHR37271">
    <property type="entry name" value="KARYOGAMY PROTEIN KAR9"/>
    <property type="match status" value="1"/>
</dbReference>
<evidence type="ECO:0000256" key="2">
    <source>
        <dbReference type="ARBA" id="ARBA00022490"/>
    </source>
</evidence>
<feature type="compositionally biased region" description="Low complexity" evidence="4">
    <location>
        <begin position="798"/>
        <end position="809"/>
    </location>
</feature>
<dbReference type="GO" id="GO:0008017">
    <property type="term" value="F:microtubule binding"/>
    <property type="evidence" value="ECO:0007669"/>
    <property type="project" value="InterPro"/>
</dbReference>
<dbReference type="GO" id="GO:0051293">
    <property type="term" value="P:establishment of spindle localization"/>
    <property type="evidence" value="ECO:0007669"/>
    <property type="project" value="TreeGrafter"/>
</dbReference>
<feature type="compositionally biased region" description="Polar residues" evidence="4">
    <location>
        <begin position="759"/>
        <end position="781"/>
    </location>
</feature>
<dbReference type="Proteomes" id="UP000054097">
    <property type="component" value="Unassembled WGS sequence"/>
</dbReference>
<comment type="subcellular location">
    <subcellularLocation>
        <location evidence="1">Cytoplasm</location>
        <location evidence="1">Cytoskeleton</location>
    </subcellularLocation>
</comment>
<evidence type="ECO:0000259" key="5">
    <source>
        <dbReference type="PROSITE" id="PS51460"/>
    </source>
</evidence>
<dbReference type="InterPro" id="IPR003108">
    <property type="entry name" value="GAR_dom"/>
</dbReference>
<dbReference type="PANTHER" id="PTHR37271:SF1">
    <property type="entry name" value="KARYOGAMY PROTEIN KAR9"/>
    <property type="match status" value="1"/>
</dbReference>
<dbReference type="InterPro" id="IPR013889">
    <property type="entry name" value="Karyogamy_KAR9"/>
</dbReference>
<evidence type="ECO:0000256" key="3">
    <source>
        <dbReference type="ARBA" id="ARBA00023212"/>
    </source>
</evidence>
<gene>
    <name evidence="6" type="ORF">M408DRAFT_333616</name>
</gene>
<dbReference type="OrthoDB" id="5559380at2759"/>
<feature type="compositionally biased region" description="Low complexity" evidence="4">
    <location>
        <begin position="375"/>
        <end position="399"/>
    </location>
</feature>
<feature type="compositionally biased region" description="Polar residues" evidence="4">
    <location>
        <begin position="562"/>
        <end position="573"/>
    </location>
</feature>
<evidence type="ECO:0000313" key="6">
    <source>
        <dbReference type="EMBL" id="KIM21191.1"/>
    </source>
</evidence>
<proteinExistence type="predicted"/>
<protein>
    <recommendedName>
        <fullName evidence="5">GAR domain-containing protein</fullName>
    </recommendedName>
</protein>
<feature type="compositionally biased region" description="Low complexity" evidence="4">
    <location>
        <begin position="642"/>
        <end position="652"/>
    </location>
</feature>
<feature type="region of interest" description="Disordered" evidence="4">
    <location>
        <begin position="794"/>
        <end position="875"/>
    </location>
</feature>
<dbReference type="GO" id="GO:0005816">
    <property type="term" value="C:spindle pole body"/>
    <property type="evidence" value="ECO:0007669"/>
    <property type="project" value="TreeGrafter"/>
</dbReference>
<reference evidence="6 7" key="1">
    <citation type="submission" date="2014-04" db="EMBL/GenBank/DDBJ databases">
        <authorList>
            <consortium name="DOE Joint Genome Institute"/>
            <person name="Kuo A."/>
            <person name="Zuccaro A."/>
            <person name="Kohler A."/>
            <person name="Nagy L.G."/>
            <person name="Floudas D."/>
            <person name="Copeland A."/>
            <person name="Barry K.W."/>
            <person name="Cichocki N."/>
            <person name="Veneault-Fourrey C."/>
            <person name="LaButti K."/>
            <person name="Lindquist E.A."/>
            <person name="Lipzen A."/>
            <person name="Lundell T."/>
            <person name="Morin E."/>
            <person name="Murat C."/>
            <person name="Sun H."/>
            <person name="Tunlid A."/>
            <person name="Henrissat B."/>
            <person name="Grigoriev I.V."/>
            <person name="Hibbett D.S."/>
            <person name="Martin F."/>
            <person name="Nordberg H.P."/>
            <person name="Cantor M.N."/>
            <person name="Hua S.X."/>
        </authorList>
    </citation>
    <scope>NUCLEOTIDE SEQUENCE [LARGE SCALE GENOMIC DNA]</scope>
    <source>
        <strain evidence="6 7">MAFF 305830</strain>
    </source>
</reference>
<keyword evidence="2" id="KW-0963">Cytoplasm</keyword>